<dbReference type="GO" id="GO:0160105">
    <property type="term" value="F:tRNA (adenine(22)-N1)-methyltransferase activity"/>
    <property type="evidence" value="ECO:0007669"/>
    <property type="project" value="InterPro"/>
</dbReference>
<evidence type="ECO:0000313" key="2">
    <source>
        <dbReference type="Proteomes" id="UP000287156"/>
    </source>
</evidence>
<sequence>MNENQLSKRLHCAASYIIPGMSIADIGSDHAYLPSYAVKQGKATFAVAGEIADGPFQSAKEQVEKVGLEHLIDVRKGDGLEVIEPGEVDCIIIAGMGGPLITHILQEGKSKLPGVSRLVLQPNIGAEHVRRWLLENDWKLVEEQILEEDRKIYEVLIAERGTPVEPYNQSELLMGPFLLKRKNEAFYNKWSSELKAWHNILDNLERAQTRPETEGKRQELLQKISLVEEALN</sequence>
<dbReference type="PANTHER" id="PTHR38451:SF1">
    <property type="entry name" value="TRNA (ADENINE(22)-N(1))-METHYLTRANSFERASE"/>
    <property type="match status" value="1"/>
</dbReference>
<dbReference type="PANTHER" id="PTHR38451">
    <property type="entry name" value="TRNA (ADENINE(22)-N(1))-METHYLTRANSFERASE"/>
    <property type="match status" value="1"/>
</dbReference>
<dbReference type="EMBL" id="QYTV02000005">
    <property type="protein sequence ID" value="RST73841.1"/>
    <property type="molecule type" value="Genomic_DNA"/>
</dbReference>
<dbReference type="Gene3D" id="3.40.50.150">
    <property type="entry name" value="Vaccinia Virus protein VP39"/>
    <property type="match status" value="1"/>
</dbReference>
<name>A0A429XYM7_9BACI</name>
<dbReference type="GO" id="GO:0032259">
    <property type="term" value="P:methylation"/>
    <property type="evidence" value="ECO:0007669"/>
    <property type="project" value="UniProtKB-KW"/>
</dbReference>
<dbReference type="PIRSF" id="PIRSF018637">
    <property type="entry name" value="TrmK"/>
    <property type="match status" value="1"/>
</dbReference>
<dbReference type="InterPro" id="IPR029063">
    <property type="entry name" value="SAM-dependent_MTases_sf"/>
</dbReference>
<proteinExistence type="predicted"/>
<dbReference type="Gene3D" id="1.10.287.1890">
    <property type="match status" value="1"/>
</dbReference>
<accession>A0A429XYM7</accession>
<comment type="caution">
    <text evidence="1">The sequence shown here is derived from an EMBL/GenBank/DDBJ whole genome shotgun (WGS) entry which is preliminary data.</text>
</comment>
<dbReference type="Pfam" id="PF04816">
    <property type="entry name" value="TrmK"/>
    <property type="match status" value="1"/>
</dbReference>
<keyword evidence="2" id="KW-1185">Reference proteome</keyword>
<dbReference type="RefSeq" id="WP_126051227.1">
    <property type="nucleotide sequence ID" value="NZ_QYTV02000005.1"/>
</dbReference>
<gene>
    <name evidence="1" type="ORF">D4T97_013285</name>
</gene>
<dbReference type="Proteomes" id="UP000287156">
    <property type="component" value="Unassembled WGS sequence"/>
</dbReference>
<dbReference type="OrthoDB" id="5881184at2"/>
<evidence type="ECO:0000313" key="1">
    <source>
        <dbReference type="EMBL" id="RST73841.1"/>
    </source>
</evidence>
<dbReference type="SUPFAM" id="SSF53335">
    <property type="entry name" value="S-adenosyl-L-methionine-dependent methyltransferases"/>
    <property type="match status" value="1"/>
</dbReference>
<organism evidence="1 2">
    <name type="scientific">Siminovitchia acidinfaciens</name>
    <dbReference type="NCBI Taxonomy" id="2321395"/>
    <lineage>
        <taxon>Bacteria</taxon>
        <taxon>Bacillati</taxon>
        <taxon>Bacillota</taxon>
        <taxon>Bacilli</taxon>
        <taxon>Bacillales</taxon>
        <taxon>Bacillaceae</taxon>
        <taxon>Siminovitchia</taxon>
    </lineage>
</organism>
<protein>
    <submittedName>
        <fullName evidence="1">tRNA (Adenine-N(1))-methyltransferase</fullName>
    </submittedName>
</protein>
<dbReference type="AlphaFoldDB" id="A0A429XYM7"/>
<reference evidence="1" key="1">
    <citation type="submission" date="2018-12" db="EMBL/GenBank/DDBJ databases">
        <authorList>
            <person name="Sun L."/>
            <person name="Chen Z."/>
        </authorList>
    </citation>
    <scope>NUCLEOTIDE SEQUENCE [LARGE SCALE GENOMIC DNA]</scope>
    <source>
        <strain evidence="1">3-2-2</strain>
    </source>
</reference>
<dbReference type="InterPro" id="IPR006901">
    <property type="entry name" value="TrmK"/>
</dbReference>